<reference evidence="2" key="1">
    <citation type="submission" date="2016-10" db="EMBL/GenBank/DDBJ databases">
        <authorList>
            <person name="Varghese N."/>
            <person name="Submissions S."/>
        </authorList>
    </citation>
    <scope>NUCLEOTIDE SEQUENCE [LARGE SCALE GENOMIC DNA]</scope>
    <source>
        <strain evidence="2">DSM 44260</strain>
    </source>
</reference>
<evidence type="ECO:0000313" key="1">
    <source>
        <dbReference type="EMBL" id="SER94798.1"/>
    </source>
</evidence>
<accession>A0A1H9TCF6</accession>
<dbReference type="RefSeq" id="WP_281245066.1">
    <property type="nucleotide sequence ID" value="NZ_FOGI01000006.1"/>
</dbReference>
<evidence type="ECO:0000313" key="2">
    <source>
        <dbReference type="Proteomes" id="UP000199051"/>
    </source>
</evidence>
<dbReference type="Proteomes" id="UP000199051">
    <property type="component" value="Unassembled WGS sequence"/>
</dbReference>
<dbReference type="EMBL" id="FOGI01000006">
    <property type="protein sequence ID" value="SER94798.1"/>
    <property type="molecule type" value="Genomic_DNA"/>
</dbReference>
<name>A0A1H9TCF6_9PSEU</name>
<keyword evidence="2" id="KW-1185">Reference proteome</keyword>
<protein>
    <submittedName>
        <fullName evidence="1">Uncharacterized protein</fullName>
    </submittedName>
</protein>
<proteinExistence type="predicted"/>
<dbReference type="AlphaFoldDB" id="A0A1H9TCF6"/>
<sequence length="44" mass="4845">MELTVNQLDLLPATEQTGDEPQLLSSCCSHCFSSLMLVTNGCEW</sequence>
<gene>
    <name evidence="1" type="ORF">SAMN04487818_106192</name>
</gene>
<organism evidence="1 2">
    <name type="scientific">Actinokineospora terrae</name>
    <dbReference type="NCBI Taxonomy" id="155974"/>
    <lineage>
        <taxon>Bacteria</taxon>
        <taxon>Bacillati</taxon>
        <taxon>Actinomycetota</taxon>
        <taxon>Actinomycetes</taxon>
        <taxon>Pseudonocardiales</taxon>
        <taxon>Pseudonocardiaceae</taxon>
        <taxon>Actinokineospora</taxon>
    </lineage>
</organism>